<proteinExistence type="predicted"/>
<evidence type="ECO:0000313" key="2">
    <source>
        <dbReference type="Proteomes" id="UP000736672"/>
    </source>
</evidence>
<comment type="caution">
    <text evidence="1">The sequence shown here is derived from an EMBL/GenBank/DDBJ whole genome shotgun (WGS) entry which is preliminary data.</text>
</comment>
<dbReference type="AlphaFoldDB" id="A0A9P9RAF3"/>
<protein>
    <submittedName>
        <fullName evidence="1">Uncharacterized protein</fullName>
    </submittedName>
</protein>
<gene>
    <name evidence="1" type="ORF">B0J15DRAFT_220342</name>
</gene>
<sequence>MVAISRFPAMAVSSLYQLLVTQGDQVWHSAGLFTVSVSGRGGIPVGLFGPANEMAFSLRFRFVGASLGMTEISRASDHFSSAPDGLFRWPRRCCCDPFGPHCWAGTGAFAWAPFTDYWRLRRPTHRLPLSGLTQGVGSSRRSWFGAPCSWPCMQKTTVGGQSQGMWWSSEARPTFCVT</sequence>
<dbReference type="Proteomes" id="UP000736672">
    <property type="component" value="Unassembled WGS sequence"/>
</dbReference>
<keyword evidence="2" id="KW-1185">Reference proteome</keyword>
<name>A0A9P9RAF3_FUSSL</name>
<accession>A0A9P9RAF3</accession>
<reference evidence="1" key="1">
    <citation type="journal article" date="2021" name="Nat. Commun.">
        <title>Genetic determinants of endophytism in the Arabidopsis root mycobiome.</title>
        <authorList>
            <person name="Mesny F."/>
            <person name="Miyauchi S."/>
            <person name="Thiergart T."/>
            <person name="Pickel B."/>
            <person name="Atanasova L."/>
            <person name="Karlsson M."/>
            <person name="Huettel B."/>
            <person name="Barry K.W."/>
            <person name="Haridas S."/>
            <person name="Chen C."/>
            <person name="Bauer D."/>
            <person name="Andreopoulos W."/>
            <person name="Pangilinan J."/>
            <person name="LaButti K."/>
            <person name="Riley R."/>
            <person name="Lipzen A."/>
            <person name="Clum A."/>
            <person name="Drula E."/>
            <person name="Henrissat B."/>
            <person name="Kohler A."/>
            <person name="Grigoriev I.V."/>
            <person name="Martin F.M."/>
            <person name="Hacquard S."/>
        </authorList>
    </citation>
    <scope>NUCLEOTIDE SEQUENCE</scope>
    <source>
        <strain evidence="1">FSSC 5 MPI-SDFR-AT-0091</strain>
    </source>
</reference>
<organism evidence="1 2">
    <name type="scientific">Fusarium solani</name>
    <name type="common">Filamentous fungus</name>
    <dbReference type="NCBI Taxonomy" id="169388"/>
    <lineage>
        <taxon>Eukaryota</taxon>
        <taxon>Fungi</taxon>
        <taxon>Dikarya</taxon>
        <taxon>Ascomycota</taxon>
        <taxon>Pezizomycotina</taxon>
        <taxon>Sordariomycetes</taxon>
        <taxon>Hypocreomycetidae</taxon>
        <taxon>Hypocreales</taxon>
        <taxon>Nectriaceae</taxon>
        <taxon>Fusarium</taxon>
        <taxon>Fusarium solani species complex</taxon>
    </lineage>
</organism>
<dbReference type="EMBL" id="JAGTJS010000004">
    <property type="protein sequence ID" value="KAH7271599.1"/>
    <property type="molecule type" value="Genomic_DNA"/>
</dbReference>
<evidence type="ECO:0000313" key="1">
    <source>
        <dbReference type="EMBL" id="KAH7271599.1"/>
    </source>
</evidence>